<protein>
    <submittedName>
        <fullName evidence="5">Isocitrate dehydrogenase [NAD] subunit gamma, mitochondrial</fullName>
    </submittedName>
</protein>
<comment type="similarity">
    <text evidence="1">Belongs to the isocitrate and isopropylmalate dehydrogenases family.</text>
</comment>
<feature type="domain" description="Isopropylmalate dehydrogenase-like" evidence="3">
    <location>
        <begin position="63"/>
        <end position="371"/>
    </location>
</feature>
<proteinExistence type="inferred from homology"/>
<dbReference type="GO" id="GO:0005739">
    <property type="term" value="C:mitochondrion"/>
    <property type="evidence" value="ECO:0007669"/>
    <property type="project" value="TreeGrafter"/>
</dbReference>
<dbReference type="GO" id="GO:0006102">
    <property type="term" value="P:isocitrate metabolic process"/>
    <property type="evidence" value="ECO:0007669"/>
    <property type="project" value="TreeGrafter"/>
</dbReference>
<accession>A0A6P8X839</accession>
<evidence type="ECO:0000256" key="2">
    <source>
        <dbReference type="ARBA" id="ARBA00022532"/>
    </source>
</evidence>
<dbReference type="PANTHER" id="PTHR11835:SF60">
    <property type="entry name" value="ISOCITRATE DEHYDROGENASE [NAD] SUBUNIT, MITOCHONDRIAL"/>
    <property type="match status" value="1"/>
</dbReference>
<dbReference type="GO" id="GO:0006099">
    <property type="term" value="P:tricarboxylic acid cycle"/>
    <property type="evidence" value="ECO:0007669"/>
    <property type="project" value="UniProtKB-KW"/>
</dbReference>
<evidence type="ECO:0000313" key="4">
    <source>
        <dbReference type="Proteomes" id="UP000515160"/>
    </source>
</evidence>
<dbReference type="RefSeq" id="XP_034107465.1">
    <property type="nucleotide sequence ID" value="XM_034251574.2"/>
</dbReference>
<keyword evidence="4" id="KW-1185">Reference proteome</keyword>
<evidence type="ECO:0000259" key="3">
    <source>
        <dbReference type="SMART" id="SM01329"/>
    </source>
</evidence>
<dbReference type="PANTHER" id="PTHR11835">
    <property type="entry name" value="DECARBOXYLATING DEHYDROGENASES-ISOCITRATE, ISOPROPYLMALATE, TARTRATE"/>
    <property type="match status" value="1"/>
</dbReference>
<evidence type="ECO:0000313" key="5">
    <source>
        <dbReference type="RefSeq" id="XP_034107465.1"/>
    </source>
</evidence>
<reference evidence="5" key="1">
    <citation type="submission" date="2025-08" db="UniProtKB">
        <authorList>
            <consortium name="RefSeq"/>
        </authorList>
    </citation>
    <scope>IDENTIFICATION</scope>
    <source>
        <strain evidence="5">15112-1751.03</strain>
        <tissue evidence="5">Whole Adult</tissue>
    </source>
</reference>
<dbReference type="Gene3D" id="3.40.718.10">
    <property type="entry name" value="Isopropylmalate Dehydrogenase"/>
    <property type="match status" value="1"/>
</dbReference>
<dbReference type="InterPro" id="IPR024084">
    <property type="entry name" value="IsoPropMal-DH-like_dom"/>
</dbReference>
<evidence type="ECO:0000256" key="1">
    <source>
        <dbReference type="ARBA" id="ARBA00007769"/>
    </source>
</evidence>
<name>A0A6P8X839_DROAB</name>
<keyword evidence="2" id="KW-0816">Tricarboxylic acid cycle</keyword>
<dbReference type="SUPFAM" id="SSF53659">
    <property type="entry name" value="Isocitrate/Isopropylmalate dehydrogenase-like"/>
    <property type="match status" value="1"/>
</dbReference>
<dbReference type="SMART" id="SM01329">
    <property type="entry name" value="Iso_dh"/>
    <property type="match status" value="1"/>
</dbReference>
<dbReference type="AlphaFoldDB" id="A0A6P8X839"/>
<dbReference type="OrthoDB" id="7929748at2759"/>
<organism evidence="4 5">
    <name type="scientific">Drosophila albomicans</name>
    <name type="common">Fruit fly</name>
    <dbReference type="NCBI Taxonomy" id="7291"/>
    <lineage>
        <taxon>Eukaryota</taxon>
        <taxon>Metazoa</taxon>
        <taxon>Ecdysozoa</taxon>
        <taxon>Arthropoda</taxon>
        <taxon>Hexapoda</taxon>
        <taxon>Insecta</taxon>
        <taxon>Pterygota</taxon>
        <taxon>Neoptera</taxon>
        <taxon>Endopterygota</taxon>
        <taxon>Diptera</taxon>
        <taxon>Brachycera</taxon>
        <taxon>Muscomorpha</taxon>
        <taxon>Ephydroidea</taxon>
        <taxon>Drosophilidae</taxon>
        <taxon>Drosophila</taxon>
    </lineage>
</organism>
<gene>
    <name evidence="5" type="primary">LOC117570112</name>
</gene>
<dbReference type="Proteomes" id="UP000515160">
    <property type="component" value="Chromosome 3"/>
</dbReference>
<sequence length="392" mass="44176">MKTMLRWLRQSRKLYNICLLESRRAMNSSNSNVTGINAFVEKGDLRTGSVNVLPRSKYGGITHATLLTGDTIIGQMGAKYVESLLSSARVPVAVQKISVDMGEEYFNSVLRNRAAVHVDIVHDAEHKKKSLKICNDLDLHVFITNVRSFPGFKCLFPDVNILLIAQNNMGNYAELEYSPVKGVVEGLHVVTRENIERFLRYAFKVVMSRKRKKVTLVHKSQEYPKTEGVLLDCAYKLQQEEYHDIELQPMEMGKCVSRLILDPKQFDVIVTSDLYGTFMATICSSICGGANLFSAIEIGDNHAVFKPLQTKLSLTNYKVLSPYGIVATCVDLMYYLGHGVCARALWNEMLRTMREGVKTGDFEGSDRGEYIICNIMNKLRCNMFGVPDNPED</sequence>
<dbReference type="Pfam" id="PF00180">
    <property type="entry name" value="Iso_dh"/>
    <property type="match status" value="1"/>
</dbReference>
<dbReference type="GeneID" id="117570112"/>